<name>A0A3P8ZJV0_ESOLU</name>
<proteinExistence type="inferred from homology"/>
<accession>A0A3P8ZJV0</accession>
<dbReference type="GeneID" id="105027599"/>
<dbReference type="InParanoid" id="A0A3P8ZJV0"/>
<dbReference type="Gene3D" id="1.20.5.170">
    <property type="match status" value="1"/>
</dbReference>
<evidence type="ECO:0000259" key="6">
    <source>
        <dbReference type="PROSITE" id="PS51842"/>
    </source>
</evidence>
<dbReference type="SUPFAM" id="SSF64593">
    <property type="entry name" value="Intermediate filament protein, coiled coil region"/>
    <property type="match status" value="2"/>
</dbReference>
<comment type="function">
    <text evidence="1">Vimentins are class-III intermediate filaments found in various non-epithelial cells, especially mesenchymal cells. Vimentin is attached to the nucleus, endoplasmic reticulum, and mitochondria, either laterally or terminally.</text>
</comment>
<dbReference type="GO" id="GO:0005200">
    <property type="term" value="F:structural constituent of cytoskeleton"/>
    <property type="evidence" value="ECO:0007669"/>
    <property type="project" value="TreeGrafter"/>
</dbReference>
<feature type="domain" description="IF rod" evidence="6">
    <location>
        <begin position="112"/>
        <end position="434"/>
    </location>
</feature>
<dbReference type="GO" id="GO:0045109">
    <property type="term" value="P:intermediate filament organization"/>
    <property type="evidence" value="ECO:0007669"/>
    <property type="project" value="TreeGrafter"/>
</dbReference>
<reference evidence="7" key="2">
    <citation type="submission" date="2020-02" db="EMBL/GenBank/DDBJ databases">
        <title>Esox lucius (northern pike) genome, fEsoLuc1, primary haplotype.</title>
        <authorList>
            <person name="Myers G."/>
            <person name="Karagic N."/>
            <person name="Meyer A."/>
            <person name="Pippel M."/>
            <person name="Reichard M."/>
            <person name="Winkler S."/>
            <person name="Tracey A."/>
            <person name="Sims Y."/>
            <person name="Howe K."/>
            <person name="Rhie A."/>
            <person name="Formenti G."/>
            <person name="Durbin R."/>
            <person name="Fedrigo O."/>
            <person name="Jarvis E.D."/>
        </authorList>
    </citation>
    <scope>NUCLEOTIDE SEQUENCE [LARGE SCALE GENOMIC DNA]</scope>
</reference>
<dbReference type="Gene3D" id="1.20.5.500">
    <property type="entry name" value="Single helix bin"/>
    <property type="match status" value="1"/>
</dbReference>
<dbReference type="GO" id="GO:0005882">
    <property type="term" value="C:intermediate filament"/>
    <property type="evidence" value="ECO:0007669"/>
    <property type="project" value="UniProtKB-KW"/>
</dbReference>
<evidence type="ECO:0000256" key="2">
    <source>
        <dbReference type="ARBA" id="ARBA00022754"/>
    </source>
</evidence>
<dbReference type="GO" id="GO:0005886">
    <property type="term" value="C:plasma membrane"/>
    <property type="evidence" value="ECO:0007669"/>
    <property type="project" value="TreeGrafter"/>
</dbReference>
<comment type="similarity">
    <text evidence="4">Belongs to the intermediate filament family.</text>
</comment>
<dbReference type="GO" id="GO:0030424">
    <property type="term" value="C:axon"/>
    <property type="evidence" value="ECO:0007669"/>
    <property type="project" value="TreeGrafter"/>
</dbReference>
<evidence type="ECO:0000313" key="7">
    <source>
        <dbReference type="Ensembl" id="ENSELUP00000028617.1"/>
    </source>
</evidence>
<keyword evidence="3 5" id="KW-0175">Coiled coil</keyword>
<evidence type="ECO:0000256" key="4">
    <source>
        <dbReference type="RuleBase" id="RU000685"/>
    </source>
</evidence>
<dbReference type="PANTHER" id="PTHR45652">
    <property type="entry name" value="GLIAL FIBRILLARY ACIDIC PROTEIN"/>
    <property type="match status" value="1"/>
</dbReference>
<dbReference type="Ensembl" id="ENSELUT00000012921.3">
    <property type="protein sequence ID" value="ENSELUP00000028617.1"/>
    <property type="gene ID" value="ENSELUG00000005275.3"/>
</dbReference>
<dbReference type="AlphaFoldDB" id="A0A3P8ZJV0"/>
<evidence type="ECO:0000256" key="5">
    <source>
        <dbReference type="SAM" id="Coils"/>
    </source>
</evidence>
<dbReference type="Gene3D" id="1.20.5.1160">
    <property type="entry name" value="Vasodilator-stimulated phosphoprotein"/>
    <property type="match status" value="1"/>
</dbReference>
<dbReference type="PROSITE" id="PS00226">
    <property type="entry name" value="IF_ROD_1"/>
    <property type="match status" value="1"/>
</dbReference>
<dbReference type="PANTHER" id="PTHR45652:SF5">
    <property type="entry name" value="VIMENTIN"/>
    <property type="match status" value="1"/>
</dbReference>
<dbReference type="Pfam" id="PF00038">
    <property type="entry name" value="Filament"/>
    <property type="match status" value="1"/>
</dbReference>
<keyword evidence="8" id="KW-1185">Reference proteome</keyword>
<organism evidence="7 8">
    <name type="scientific">Esox lucius</name>
    <name type="common">Northern pike</name>
    <dbReference type="NCBI Taxonomy" id="8010"/>
    <lineage>
        <taxon>Eukaryota</taxon>
        <taxon>Metazoa</taxon>
        <taxon>Chordata</taxon>
        <taxon>Craniata</taxon>
        <taxon>Vertebrata</taxon>
        <taxon>Euteleostomi</taxon>
        <taxon>Actinopterygii</taxon>
        <taxon>Neopterygii</taxon>
        <taxon>Teleostei</taxon>
        <taxon>Protacanthopterygii</taxon>
        <taxon>Esociformes</taxon>
        <taxon>Esocidae</taxon>
        <taxon>Esox</taxon>
    </lineage>
</organism>
<dbReference type="KEGG" id="els:105027599"/>
<feature type="coiled-coil region" evidence="5">
    <location>
        <begin position="332"/>
        <end position="398"/>
    </location>
</feature>
<dbReference type="Bgee" id="ENSELUG00000005275">
    <property type="expression patterns" value="Expressed in embryo and 2 other cell types or tissues"/>
</dbReference>
<dbReference type="InterPro" id="IPR018039">
    <property type="entry name" value="IF_conserved"/>
</dbReference>
<dbReference type="Proteomes" id="UP000265140">
    <property type="component" value="Chromosome 21"/>
</dbReference>
<dbReference type="SMART" id="SM01391">
    <property type="entry name" value="Filament"/>
    <property type="match status" value="1"/>
</dbReference>
<feature type="coiled-coil region" evidence="5">
    <location>
        <begin position="116"/>
        <end position="184"/>
    </location>
</feature>
<dbReference type="OrthoDB" id="8910104at2759"/>
<dbReference type="PROSITE" id="PS51842">
    <property type="entry name" value="IF_ROD_2"/>
    <property type="match status" value="1"/>
</dbReference>
<sequence>MPMTHSIGSNRLSGAGSYSGGSGFTGVGYGMGLGAGLGLDGGMGMGGGAGLGFGGGGGYRSGIGMGAGGTAAFSMGRTMAAGGLGASAALAAEGSSAFLGLMPAPVLTRAAEKRTLSGLNKRFSGYMAEVRQLQQENAALEANLAQLTGGVGMTTESTGATTTTADYENQAVEYRDKLDSLTIDTVKLEIELDSIRGTAHEMKARYDFEQGVNYQLEADIATMKRDIDMAHNLKIELDANHSSLKDELDFFTQTQHEELFRIQSQLGTSSTDTSVSMIELDTCKSFDIATALNKIRTEYDQSVQEHKLKADTYYKSKMEEVQTATASTSEALTNSKAEISASKKELQGLNLELQSLANTNLTLERGMAVAHAHSDGEVGEYQTQIRTLEAAIEEAKVDLHKQILSFQELLDVKLALDVEITTYRTLLDGEDLRVSAGSLPFPGTSYTNTEAWSELTSDAESEP</sequence>
<dbReference type="GO" id="GO:0005737">
    <property type="term" value="C:cytoplasm"/>
    <property type="evidence" value="ECO:0007669"/>
    <property type="project" value="TreeGrafter"/>
</dbReference>
<evidence type="ECO:0000313" key="8">
    <source>
        <dbReference type="Proteomes" id="UP000265140"/>
    </source>
</evidence>
<dbReference type="OMA" id="NTEAWSE"/>
<dbReference type="InterPro" id="IPR050405">
    <property type="entry name" value="Intermediate_filament"/>
</dbReference>
<reference evidence="7" key="4">
    <citation type="submission" date="2025-09" db="UniProtKB">
        <authorList>
            <consortium name="Ensembl"/>
        </authorList>
    </citation>
    <scope>IDENTIFICATION</scope>
</reference>
<dbReference type="RefSeq" id="XP_010898059.2">
    <property type="nucleotide sequence ID" value="XM_010899757.2"/>
</dbReference>
<reference evidence="8" key="1">
    <citation type="journal article" date="2014" name="PLoS ONE">
        <title>The genome and linkage map of the northern pike (Esox lucius): conserved synteny revealed between the salmonid sister group and the Neoteleostei.</title>
        <authorList>
            <person name="Rondeau E.B."/>
            <person name="Minkley D.R."/>
            <person name="Leong J.S."/>
            <person name="Messmer A.M."/>
            <person name="Jantzen J.R."/>
            <person name="von Schalburg K.R."/>
            <person name="Lemon C."/>
            <person name="Bird N.H."/>
            <person name="Koop B.F."/>
        </authorList>
    </citation>
    <scope>NUCLEOTIDE SEQUENCE</scope>
</reference>
<keyword evidence="2 4" id="KW-0403">Intermediate filament</keyword>
<evidence type="ECO:0000256" key="3">
    <source>
        <dbReference type="ARBA" id="ARBA00023054"/>
    </source>
</evidence>
<protein>
    <recommendedName>
        <fullName evidence="6">IF rod domain-containing protein</fullName>
    </recommendedName>
</protein>
<dbReference type="GeneTree" id="ENSGT00930000151367"/>
<reference evidence="7" key="3">
    <citation type="submission" date="2025-08" db="UniProtKB">
        <authorList>
            <consortium name="Ensembl"/>
        </authorList>
    </citation>
    <scope>IDENTIFICATION</scope>
</reference>
<evidence type="ECO:0000256" key="1">
    <source>
        <dbReference type="ARBA" id="ARBA00002825"/>
    </source>
</evidence>
<dbReference type="InterPro" id="IPR039008">
    <property type="entry name" value="IF_rod_dom"/>
</dbReference>